<dbReference type="PANTHER" id="PTHR32060">
    <property type="entry name" value="TAIL-SPECIFIC PROTEASE"/>
    <property type="match status" value="1"/>
</dbReference>
<keyword evidence="4 5" id="KW-0720">Serine protease</keyword>
<feature type="domain" description="PDZ" evidence="8">
    <location>
        <begin position="149"/>
        <end position="234"/>
    </location>
</feature>
<dbReference type="Pfam" id="PF17820">
    <property type="entry name" value="PDZ_6"/>
    <property type="match status" value="1"/>
</dbReference>
<evidence type="ECO:0000256" key="7">
    <source>
        <dbReference type="SAM" id="Phobius"/>
    </source>
</evidence>
<evidence type="ECO:0000313" key="9">
    <source>
        <dbReference type="EMBL" id="RAQ98225.1"/>
    </source>
</evidence>
<gene>
    <name evidence="9" type="ORF">A4R35_21975</name>
</gene>
<dbReference type="Proteomes" id="UP000248706">
    <property type="component" value="Unassembled WGS sequence"/>
</dbReference>
<keyword evidence="3 5" id="KW-0378">Hydrolase</keyword>
<dbReference type="GO" id="GO:0004175">
    <property type="term" value="F:endopeptidase activity"/>
    <property type="evidence" value="ECO:0007669"/>
    <property type="project" value="TreeGrafter"/>
</dbReference>
<keyword evidence="7" id="KW-1133">Transmembrane helix</keyword>
<organism evidence="9 10">
    <name type="scientific">Thermogemmatispora tikiterensis</name>
    <dbReference type="NCBI Taxonomy" id="1825093"/>
    <lineage>
        <taxon>Bacteria</taxon>
        <taxon>Bacillati</taxon>
        <taxon>Chloroflexota</taxon>
        <taxon>Ktedonobacteria</taxon>
        <taxon>Thermogemmatisporales</taxon>
        <taxon>Thermogemmatisporaceae</taxon>
        <taxon>Thermogemmatispora</taxon>
    </lineage>
</organism>
<evidence type="ECO:0000256" key="2">
    <source>
        <dbReference type="ARBA" id="ARBA00022670"/>
    </source>
</evidence>
<name>A0A328VVT5_9CHLR</name>
<dbReference type="CDD" id="cd06782">
    <property type="entry name" value="cpPDZ_CPP-like"/>
    <property type="match status" value="1"/>
</dbReference>
<evidence type="ECO:0000256" key="4">
    <source>
        <dbReference type="ARBA" id="ARBA00022825"/>
    </source>
</evidence>
<dbReference type="SMART" id="SM00245">
    <property type="entry name" value="TSPc"/>
    <property type="match status" value="1"/>
</dbReference>
<dbReference type="EMBL" id="MCIF01000002">
    <property type="protein sequence ID" value="RAQ98225.1"/>
    <property type="molecule type" value="Genomic_DNA"/>
</dbReference>
<dbReference type="SMART" id="SM00228">
    <property type="entry name" value="PDZ"/>
    <property type="match status" value="1"/>
</dbReference>
<evidence type="ECO:0000259" key="8">
    <source>
        <dbReference type="PROSITE" id="PS50106"/>
    </source>
</evidence>
<dbReference type="OrthoDB" id="9812068at2"/>
<feature type="compositionally biased region" description="Polar residues" evidence="6">
    <location>
        <begin position="18"/>
        <end position="30"/>
    </location>
</feature>
<keyword evidence="2 5" id="KW-0645">Protease</keyword>
<dbReference type="AlphaFoldDB" id="A0A328VVT5"/>
<dbReference type="InterPro" id="IPR041489">
    <property type="entry name" value="PDZ_6"/>
</dbReference>
<evidence type="ECO:0000256" key="6">
    <source>
        <dbReference type="SAM" id="MobiDB-lite"/>
    </source>
</evidence>
<evidence type="ECO:0000256" key="5">
    <source>
        <dbReference type="RuleBase" id="RU004404"/>
    </source>
</evidence>
<dbReference type="Gene3D" id="3.30.750.44">
    <property type="match status" value="1"/>
</dbReference>
<evidence type="ECO:0000256" key="1">
    <source>
        <dbReference type="ARBA" id="ARBA00009179"/>
    </source>
</evidence>
<dbReference type="InterPro" id="IPR036034">
    <property type="entry name" value="PDZ_sf"/>
</dbReference>
<dbReference type="InterPro" id="IPR004447">
    <property type="entry name" value="Peptidase_S41A"/>
</dbReference>
<dbReference type="GO" id="GO:0007165">
    <property type="term" value="P:signal transduction"/>
    <property type="evidence" value="ECO:0007669"/>
    <property type="project" value="TreeGrafter"/>
</dbReference>
<sequence length="468" mass="50686">MSNYYDPRWYEDGERHSWSSFSTESISDSGSDPQAAASPPLDAPSAPADQPAPPGCRIAVRRAVTVTALLILAFIAGWFSHQFFSSGSFPASSQSQKYAQLFQQAWTLVDQKYVDRKAINYQKMAYSAIQAMLDTLGDKGHTRFLTPDQVQAFNQSLSPTLVGIGVYIQQDPTTKQVVISDTVPGAPAEKAGLKPGDILLSVNGQSVQGKDLETISSLLRGPEGTSVSVTVRRPSTNQTLTFHLKRAKITVPNVILHYIPEVHIAHIQIVQFADGVSDQLRSSIEQAKKLGAKAIILDLRGNPGGLVEEAINTVSEFQASGTVFLEQDSSGRRTPYQVTGHVVDGKIPLVVLVDNGTASAAEIVSGAFQDNHRAIIIGTRTYGTGTVLEQFPLSDGSELLLGTAEWLTPDGHFIRQNGIQPNIVVSLKAGQSPLTPATENRDHMTYQQILQSGDSQLIRALQYLQGQH</sequence>
<keyword evidence="7" id="KW-0472">Membrane</keyword>
<dbReference type="PANTHER" id="PTHR32060:SF30">
    <property type="entry name" value="CARBOXY-TERMINAL PROCESSING PROTEASE CTPA"/>
    <property type="match status" value="1"/>
</dbReference>
<comment type="similarity">
    <text evidence="1 5">Belongs to the peptidase S41A family.</text>
</comment>
<keyword evidence="10" id="KW-1185">Reference proteome</keyword>
<proteinExistence type="inferred from homology"/>
<dbReference type="Pfam" id="PF03572">
    <property type="entry name" value="Peptidase_S41"/>
    <property type="match status" value="1"/>
</dbReference>
<dbReference type="SUPFAM" id="SSF50156">
    <property type="entry name" value="PDZ domain-like"/>
    <property type="match status" value="1"/>
</dbReference>
<dbReference type="CDD" id="cd07560">
    <property type="entry name" value="Peptidase_S41_CPP"/>
    <property type="match status" value="1"/>
</dbReference>
<accession>A0A328VVT5</accession>
<dbReference type="RefSeq" id="WP_112433325.1">
    <property type="nucleotide sequence ID" value="NZ_MCIF01000002.1"/>
</dbReference>
<dbReference type="GO" id="GO:0030288">
    <property type="term" value="C:outer membrane-bounded periplasmic space"/>
    <property type="evidence" value="ECO:0007669"/>
    <property type="project" value="TreeGrafter"/>
</dbReference>
<dbReference type="InterPro" id="IPR029045">
    <property type="entry name" value="ClpP/crotonase-like_dom_sf"/>
</dbReference>
<comment type="caution">
    <text evidence="9">The sequence shown here is derived from an EMBL/GenBank/DDBJ whole genome shotgun (WGS) entry which is preliminary data.</text>
</comment>
<keyword evidence="7" id="KW-0812">Transmembrane</keyword>
<dbReference type="InterPro" id="IPR005151">
    <property type="entry name" value="Tail-specific_protease"/>
</dbReference>
<dbReference type="InterPro" id="IPR001478">
    <property type="entry name" value="PDZ"/>
</dbReference>
<dbReference type="NCBIfam" id="TIGR00225">
    <property type="entry name" value="prc"/>
    <property type="match status" value="1"/>
</dbReference>
<protein>
    <recommendedName>
        <fullName evidence="8">PDZ domain-containing protein</fullName>
    </recommendedName>
</protein>
<dbReference type="GO" id="GO:0008236">
    <property type="term" value="F:serine-type peptidase activity"/>
    <property type="evidence" value="ECO:0007669"/>
    <property type="project" value="UniProtKB-KW"/>
</dbReference>
<dbReference type="GO" id="GO:0006508">
    <property type="term" value="P:proteolysis"/>
    <property type="evidence" value="ECO:0007669"/>
    <property type="project" value="UniProtKB-KW"/>
</dbReference>
<dbReference type="PROSITE" id="PS50106">
    <property type="entry name" value="PDZ"/>
    <property type="match status" value="1"/>
</dbReference>
<dbReference type="SUPFAM" id="SSF52096">
    <property type="entry name" value="ClpP/crotonase"/>
    <property type="match status" value="1"/>
</dbReference>
<feature type="transmembrane region" description="Helical" evidence="7">
    <location>
        <begin position="63"/>
        <end position="84"/>
    </location>
</feature>
<reference evidence="9 10" key="1">
    <citation type="submission" date="2016-08" db="EMBL/GenBank/DDBJ databases">
        <title>Analysis of Carbohydrate Active Enzymes in Thermogemmatispora T81 Reveals Carbohydrate Degradation Ability.</title>
        <authorList>
            <person name="Tomazini A."/>
            <person name="Lal S."/>
            <person name="Stott M."/>
            <person name="Henrissat B."/>
            <person name="Polikarpov I."/>
            <person name="Sparling R."/>
            <person name="Levin D.B."/>
        </authorList>
    </citation>
    <scope>NUCLEOTIDE SEQUENCE [LARGE SCALE GENOMIC DNA]</scope>
    <source>
        <strain evidence="9 10">T81</strain>
    </source>
</reference>
<evidence type="ECO:0000256" key="3">
    <source>
        <dbReference type="ARBA" id="ARBA00022801"/>
    </source>
</evidence>
<dbReference type="FunFam" id="2.30.42.10:FF:000063">
    <property type="entry name" value="Peptidase, S41 family"/>
    <property type="match status" value="1"/>
</dbReference>
<dbReference type="Gene3D" id="3.90.226.10">
    <property type="entry name" value="2-enoyl-CoA Hydratase, Chain A, domain 1"/>
    <property type="match status" value="1"/>
</dbReference>
<feature type="region of interest" description="Disordered" evidence="6">
    <location>
        <begin position="18"/>
        <end position="53"/>
    </location>
</feature>
<dbReference type="Gene3D" id="2.30.42.10">
    <property type="match status" value="1"/>
</dbReference>
<feature type="compositionally biased region" description="Low complexity" evidence="6">
    <location>
        <begin position="31"/>
        <end position="49"/>
    </location>
</feature>
<evidence type="ECO:0000313" key="10">
    <source>
        <dbReference type="Proteomes" id="UP000248706"/>
    </source>
</evidence>